<dbReference type="InterPro" id="IPR011613">
    <property type="entry name" value="GH15-like"/>
</dbReference>
<evidence type="ECO:0000256" key="2">
    <source>
        <dbReference type="ARBA" id="ARBA00006188"/>
    </source>
</evidence>
<dbReference type="Pfam" id="PF19291">
    <property type="entry name" value="TREH_N"/>
    <property type="match status" value="1"/>
</dbReference>
<dbReference type="FunFam" id="1.50.10.10:FF:000005">
    <property type="entry name" value="Glycosyl hydrolase, glucoamylase"/>
    <property type="match status" value="1"/>
</dbReference>
<comment type="caution">
    <text evidence="14">The sequence shown here is derived from an EMBL/GenBank/DDBJ whole genome shotgun (WGS) entry which is preliminary data.</text>
</comment>
<dbReference type="InterPro" id="IPR012341">
    <property type="entry name" value="6hp_glycosidase-like_sf"/>
</dbReference>
<sequence length="601" mass="67344">MTQPIEDYALIGDLMTSGLVGRDGSIDWLCLPRFDSAACFAKLLGDEENGHWRIAPLDAPDGEQCTRRAYIEDSLVLESYWETETGTVKVIDFMPQRQVFPDVIRIVEGVTGRVRMRSTLRLRFDYGHVVPWVRRADGDRVAVAGPDSAWLRSDPPVRTWGEENSTRSQFPIAAGERVAFVLTWHPSHEPRPEPIDPYTALEQALADWWDWSRQCRYEGPYGEAVTRSLITLKALTYAPTGGIAAAATTSLPEEIGGVRNWDYRYCWLRDATLTLDALLATGFLDEARAWRAWLLRAVAGDPADLQIMYGIAGERRIPETGLPWLRGYASSAPVRVGNAAVDQLQLDVYGEVIDSLHLARSAGLPSEEHAWRIQLALLDFLERNWHRPDEGLWEVRGPRRHFVHSKVMAWVAADRAVRTLEGDPSIPGDAERWRLMRDEVHRDVCENGYDPERGTFTQYYGSRELDAATLLIPRVGFLPPDDPRVIGTVDAVREELGRSGLVRRYSTEGPTVDGLPGDEGAFLACSFWLADALYMTGRREEARALFERLLSVRNDVGLLAEEYDPVSGRQLGNFPQAFSHVGLVNTALTLSLDEPDGRDSG</sequence>
<organism evidence="14 15">
    <name type="scientific">Streptomyces subrutilus</name>
    <dbReference type="NCBI Taxonomy" id="36818"/>
    <lineage>
        <taxon>Bacteria</taxon>
        <taxon>Bacillati</taxon>
        <taxon>Actinomycetota</taxon>
        <taxon>Actinomycetes</taxon>
        <taxon>Kitasatosporales</taxon>
        <taxon>Streptomycetaceae</taxon>
        <taxon>Streptomyces</taxon>
    </lineage>
</organism>
<evidence type="ECO:0000256" key="8">
    <source>
        <dbReference type="ARBA" id="ARBA00030473"/>
    </source>
</evidence>
<evidence type="ECO:0000313" key="14">
    <source>
        <dbReference type="EMBL" id="OEJ30753.1"/>
    </source>
</evidence>
<feature type="domain" description="Trehalase-like N-terminal" evidence="13">
    <location>
        <begin position="3"/>
        <end position="147"/>
    </location>
</feature>
<dbReference type="EC" id="3.2.1.28" evidence="3"/>
<comment type="pathway">
    <text evidence="11">Glycan degradation; trehalose degradation; D-glucose from alpha,alpha-trehalose: step 1/1.</text>
</comment>
<comment type="catalytic activity">
    <reaction evidence="1">
        <text>alpha,alpha-trehalose + H2O = alpha-D-glucose + beta-D-glucose</text>
        <dbReference type="Rhea" id="RHEA:32675"/>
        <dbReference type="ChEBI" id="CHEBI:15377"/>
        <dbReference type="ChEBI" id="CHEBI:15903"/>
        <dbReference type="ChEBI" id="CHEBI:16551"/>
        <dbReference type="ChEBI" id="CHEBI:17925"/>
        <dbReference type="EC" id="3.2.1.28"/>
    </reaction>
</comment>
<reference evidence="14 15" key="1">
    <citation type="submission" date="2016-08" db="EMBL/GenBank/DDBJ databases">
        <title>The complete genome of Streptomyces subrutilus 10-1-1.</title>
        <authorList>
            <person name="Chen X."/>
        </authorList>
    </citation>
    <scope>NUCLEOTIDE SEQUENCE [LARGE SCALE GENOMIC DNA]</scope>
    <source>
        <strain evidence="14 15">10-1-1</strain>
    </source>
</reference>
<dbReference type="STRING" id="36818.BGK67_04810"/>
<keyword evidence="6" id="KW-0119">Carbohydrate metabolism</keyword>
<evidence type="ECO:0000256" key="1">
    <source>
        <dbReference type="ARBA" id="ARBA00001576"/>
    </source>
</evidence>
<dbReference type="OrthoDB" id="3902805at2"/>
<evidence type="ECO:0000256" key="7">
    <source>
        <dbReference type="ARBA" id="ARBA00023295"/>
    </source>
</evidence>
<evidence type="ECO:0000256" key="9">
    <source>
        <dbReference type="ARBA" id="ARBA00031637"/>
    </source>
</evidence>
<dbReference type="GO" id="GO:0005993">
    <property type="term" value="P:trehalose catabolic process"/>
    <property type="evidence" value="ECO:0007669"/>
    <property type="project" value="UniProtKB-ARBA"/>
</dbReference>
<dbReference type="EMBL" id="MEHK01000001">
    <property type="protein sequence ID" value="OEJ30753.1"/>
    <property type="molecule type" value="Genomic_DNA"/>
</dbReference>
<keyword evidence="5" id="KW-0378">Hydrolase</keyword>
<dbReference type="Pfam" id="PF00723">
    <property type="entry name" value="Glyco_hydro_15"/>
    <property type="match status" value="1"/>
</dbReference>
<evidence type="ECO:0000256" key="3">
    <source>
        <dbReference type="ARBA" id="ARBA00012757"/>
    </source>
</evidence>
<dbReference type="AlphaFoldDB" id="A0A1E5PMS8"/>
<keyword evidence="15" id="KW-1185">Reference proteome</keyword>
<evidence type="ECO:0000256" key="10">
    <source>
        <dbReference type="ARBA" id="ARBA00053030"/>
    </source>
</evidence>
<feature type="domain" description="GH15-like" evidence="12">
    <location>
        <begin position="220"/>
        <end position="587"/>
    </location>
</feature>
<gene>
    <name evidence="14" type="ORF">BGK67_04810</name>
</gene>
<dbReference type="PANTHER" id="PTHR31616:SF0">
    <property type="entry name" value="GLUCAN 1,4-ALPHA-GLUCOSIDASE"/>
    <property type="match status" value="1"/>
</dbReference>
<dbReference type="Gene3D" id="1.50.10.10">
    <property type="match status" value="1"/>
</dbReference>
<dbReference type="RefSeq" id="WP_069918900.1">
    <property type="nucleotide sequence ID" value="NZ_MEHK01000001.1"/>
</dbReference>
<evidence type="ECO:0000256" key="6">
    <source>
        <dbReference type="ARBA" id="ARBA00023277"/>
    </source>
</evidence>
<dbReference type="InterPro" id="IPR008928">
    <property type="entry name" value="6-hairpin_glycosidase_sf"/>
</dbReference>
<evidence type="ECO:0000256" key="4">
    <source>
        <dbReference type="ARBA" id="ARBA00019905"/>
    </source>
</evidence>
<comment type="cofactor">
    <cofactor evidence="10">
        <name>phosphate</name>
        <dbReference type="ChEBI" id="CHEBI:43474"/>
    </cofactor>
</comment>
<evidence type="ECO:0000259" key="13">
    <source>
        <dbReference type="Pfam" id="PF19291"/>
    </source>
</evidence>
<keyword evidence="7" id="KW-0326">Glycosidase</keyword>
<evidence type="ECO:0000259" key="12">
    <source>
        <dbReference type="Pfam" id="PF00723"/>
    </source>
</evidence>
<dbReference type="Proteomes" id="UP000095705">
    <property type="component" value="Unassembled WGS sequence"/>
</dbReference>
<dbReference type="GO" id="GO:0004555">
    <property type="term" value="F:alpha,alpha-trehalase activity"/>
    <property type="evidence" value="ECO:0007669"/>
    <property type="project" value="UniProtKB-EC"/>
</dbReference>
<proteinExistence type="inferred from homology"/>
<evidence type="ECO:0000313" key="15">
    <source>
        <dbReference type="Proteomes" id="UP000095705"/>
    </source>
</evidence>
<comment type="similarity">
    <text evidence="2">Belongs to the glycosyl hydrolase 15 family.</text>
</comment>
<accession>A0A1E5PMS8</accession>
<dbReference type="PANTHER" id="PTHR31616">
    <property type="entry name" value="TREHALASE"/>
    <property type="match status" value="1"/>
</dbReference>
<dbReference type="SUPFAM" id="SSF48208">
    <property type="entry name" value="Six-hairpin glycosidases"/>
    <property type="match status" value="1"/>
</dbReference>
<protein>
    <recommendedName>
        <fullName evidence="4">Trehalase</fullName>
        <ecNumber evidence="3">3.2.1.28</ecNumber>
    </recommendedName>
    <alternativeName>
        <fullName evidence="8">Alpha,alpha-trehalase</fullName>
    </alternativeName>
    <alternativeName>
        <fullName evidence="9">Alpha,alpha-trehalose glucohydrolase</fullName>
    </alternativeName>
</protein>
<evidence type="ECO:0000256" key="5">
    <source>
        <dbReference type="ARBA" id="ARBA00022801"/>
    </source>
</evidence>
<evidence type="ECO:0000256" key="11">
    <source>
        <dbReference type="ARBA" id="ARBA00060615"/>
    </source>
</evidence>
<dbReference type="InterPro" id="IPR045582">
    <property type="entry name" value="Trehalase-like_N"/>
</dbReference>
<name>A0A1E5PMS8_9ACTN</name>